<dbReference type="OrthoDB" id="654410at2"/>
<gene>
    <name evidence="2" type="ORF">SAMN04487910_2817</name>
</gene>
<feature type="domain" description="PPM-type phosphatase" evidence="1">
    <location>
        <begin position="16"/>
        <end position="196"/>
    </location>
</feature>
<dbReference type="Gene3D" id="3.60.40.10">
    <property type="entry name" value="PPM-type phosphatase domain"/>
    <property type="match status" value="1"/>
</dbReference>
<dbReference type="EMBL" id="FOAB01000005">
    <property type="protein sequence ID" value="SEL61982.1"/>
    <property type="molecule type" value="Genomic_DNA"/>
</dbReference>
<name>A0A1H7RP89_AQUAM</name>
<dbReference type="RefSeq" id="WP_091409602.1">
    <property type="nucleotide sequence ID" value="NZ_FOAB01000005.1"/>
</dbReference>
<evidence type="ECO:0000313" key="3">
    <source>
        <dbReference type="Proteomes" id="UP000198521"/>
    </source>
</evidence>
<dbReference type="InterPro" id="IPR001932">
    <property type="entry name" value="PPM-type_phosphatase-like_dom"/>
</dbReference>
<protein>
    <submittedName>
        <fullName evidence="2">Protein phosphatase 2C</fullName>
    </submittedName>
</protein>
<sequence>MKIYSALKIGNFHTNYCEDFLIKEQVSSNRFMIAVMDGCTMGKESVFASILIGKILRNVAKETFYRDFIETDSLELFLCLKEILQKLFHQLKASKNNLGLEIEELLSTLIIGIVDKNNLDGEFLEIGDGLICFDNDVIEYEQNDKPDYLGYHLNENFNSWYLSQKQRLSIRSFKDLSICTDGIFSFKNFKNKKIQQKETEIIRFLLKDKTGIEYDNFLEKKIQDLEMINGQVLTDDLAIIRVVV</sequence>
<proteinExistence type="predicted"/>
<accession>A0A1H7RP89</accession>
<evidence type="ECO:0000259" key="1">
    <source>
        <dbReference type="Pfam" id="PF13672"/>
    </source>
</evidence>
<dbReference type="Proteomes" id="UP000198521">
    <property type="component" value="Unassembled WGS sequence"/>
</dbReference>
<dbReference type="Pfam" id="PF13672">
    <property type="entry name" value="PP2C_2"/>
    <property type="match status" value="1"/>
</dbReference>
<dbReference type="InterPro" id="IPR036457">
    <property type="entry name" value="PPM-type-like_dom_sf"/>
</dbReference>
<dbReference type="STRING" id="1038014.SAMN04487910_2817"/>
<keyword evidence="3" id="KW-1185">Reference proteome</keyword>
<dbReference type="AlphaFoldDB" id="A0A1H7RP89"/>
<evidence type="ECO:0000313" key="2">
    <source>
        <dbReference type="EMBL" id="SEL61982.1"/>
    </source>
</evidence>
<organism evidence="2 3">
    <name type="scientific">Aquimarina amphilecti</name>
    <dbReference type="NCBI Taxonomy" id="1038014"/>
    <lineage>
        <taxon>Bacteria</taxon>
        <taxon>Pseudomonadati</taxon>
        <taxon>Bacteroidota</taxon>
        <taxon>Flavobacteriia</taxon>
        <taxon>Flavobacteriales</taxon>
        <taxon>Flavobacteriaceae</taxon>
        <taxon>Aquimarina</taxon>
    </lineage>
</organism>
<reference evidence="2 3" key="1">
    <citation type="submission" date="2016-10" db="EMBL/GenBank/DDBJ databases">
        <authorList>
            <person name="de Groot N.N."/>
        </authorList>
    </citation>
    <scope>NUCLEOTIDE SEQUENCE [LARGE SCALE GENOMIC DNA]</scope>
    <source>
        <strain evidence="2 3">DSM 25232</strain>
    </source>
</reference>